<feature type="transmembrane region" description="Helical" evidence="5">
    <location>
        <begin position="194"/>
        <end position="219"/>
    </location>
</feature>
<evidence type="ECO:0000313" key="6">
    <source>
        <dbReference type="EMBL" id="KAL1129111.1"/>
    </source>
</evidence>
<keyword evidence="3 5" id="KW-1133">Transmembrane helix</keyword>
<comment type="caution">
    <text evidence="6">The sequence shown here is derived from an EMBL/GenBank/DDBJ whole genome shotgun (WGS) entry which is preliminary data.</text>
</comment>
<proteinExistence type="predicted"/>
<dbReference type="PANTHER" id="PTHR11662">
    <property type="entry name" value="SOLUTE CARRIER FAMILY 17"/>
    <property type="match status" value="1"/>
</dbReference>
<reference evidence="6 7" key="1">
    <citation type="submission" date="2024-07" db="EMBL/GenBank/DDBJ databases">
        <title>Chromosome-level genome assembly of the water stick insect Ranatra chinensis (Heteroptera: Nepidae).</title>
        <authorList>
            <person name="Liu X."/>
        </authorList>
    </citation>
    <scope>NUCLEOTIDE SEQUENCE [LARGE SCALE GENOMIC DNA]</scope>
    <source>
        <strain evidence="6">Cailab_2021Rc</strain>
        <tissue evidence="6">Muscle</tissue>
    </source>
</reference>
<dbReference type="InterPro" id="IPR036259">
    <property type="entry name" value="MFS_trans_sf"/>
</dbReference>
<evidence type="ECO:0000256" key="1">
    <source>
        <dbReference type="ARBA" id="ARBA00004141"/>
    </source>
</evidence>
<evidence type="ECO:0000256" key="2">
    <source>
        <dbReference type="ARBA" id="ARBA00022692"/>
    </source>
</evidence>
<dbReference type="InterPro" id="IPR050382">
    <property type="entry name" value="MFS_Na/Anion_cotransporter"/>
</dbReference>
<dbReference type="EMBL" id="JBFDAA010000009">
    <property type="protein sequence ID" value="KAL1129111.1"/>
    <property type="molecule type" value="Genomic_DNA"/>
</dbReference>
<feature type="transmembrane region" description="Helical" evidence="5">
    <location>
        <begin position="330"/>
        <end position="351"/>
    </location>
</feature>
<accession>A0ABD0YD18</accession>
<dbReference type="GO" id="GO:0016020">
    <property type="term" value="C:membrane"/>
    <property type="evidence" value="ECO:0007669"/>
    <property type="project" value="UniProtKB-SubCell"/>
</dbReference>
<dbReference type="SUPFAM" id="SSF103473">
    <property type="entry name" value="MFS general substrate transporter"/>
    <property type="match status" value="1"/>
</dbReference>
<dbReference type="Gene3D" id="1.20.1250.20">
    <property type="entry name" value="MFS general substrate transporter like domains"/>
    <property type="match status" value="1"/>
</dbReference>
<dbReference type="AlphaFoldDB" id="A0ABD0YD18"/>
<keyword evidence="4 5" id="KW-0472">Membrane</keyword>
<protein>
    <submittedName>
        <fullName evidence="6">Uncharacterized protein</fullName>
    </submittedName>
</protein>
<gene>
    <name evidence="6" type="ORF">AAG570_013642</name>
</gene>
<keyword evidence="2 5" id="KW-0812">Transmembrane</keyword>
<evidence type="ECO:0000256" key="5">
    <source>
        <dbReference type="SAM" id="Phobius"/>
    </source>
</evidence>
<dbReference type="PANTHER" id="PTHR11662:SF399">
    <property type="entry name" value="FI19708P1-RELATED"/>
    <property type="match status" value="1"/>
</dbReference>
<feature type="transmembrane region" description="Helical" evidence="5">
    <location>
        <begin position="270"/>
        <end position="288"/>
    </location>
</feature>
<feature type="transmembrane region" description="Helical" evidence="5">
    <location>
        <begin position="295"/>
        <end position="318"/>
    </location>
</feature>
<organism evidence="6 7">
    <name type="scientific">Ranatra chinensis</name>
    <dbReference type="NCBI Taxonomy" id="642074"/>
    <lineage>
        <taxon>Eukaryota</taxon>
        <taxon>Metazoa</taxon>
        <taxon>Ecdysozoa</taxon>
        <taxon>Arthropoda</taxon>
        <taxon>Hexapoda</taxon>
        <taxon>Insecta</taxon>
        <taxon>Pterygota</taxon>
        <taxon>Neoptera</taxon>
        <taxon>Paraneoptera</taxon>
        <taxon>Hemiptera</taxon>
        <taxon>Heteroptera</taxon>
        <taxon>Panheteroptera</taxon>
        <taxon>Nepomorpha</taxon>
        <taxon>Nepidae</taxon>
        <taxon>Ranatrinae</taxon>
        <taxon>Ranatra</taxon>
    </lineage>
</organism>
<feature type="transmembrane region" description="Helical" evidence="5">
    <location>
        <begin position="231"/>
        <end position="250"/>
    </location>
</feature>
<sequence length="364" mass="40576">MTSKRRNMFYENKKQETTSPTHVSVLVLIAQWVPQRERSWRGAAILSAAQTGKLITVLVSSRMVSDWMVAYYVAGTVGFVSSVAFGLMASSNPDRHPYLPRSERRLMKKYRAQITQSSVRVPSDYFAHVQTKAVNTVGGRDQNVIKLNGRTRLTSERERYVSTFGLVVTDSPSFAPGMKAQSTPWKKILKTKAVWAYFLSLFCYTWLTFIESSIIYTFIGKIMGISMRDRWYWMVLGQTLDGATGVFSGWVAETLVENMIVSRSLVKKIFAVLSGVVPVCCLLGVTYCGCDPTSAIVLILVEMSFIGFSYPSILLNSVELTPNYSGSVDGIAYSLISFGGMAVPFVIQAVIRQVSIRFNHTFGI</sequence>
<evidence type="ECO:0000256" key="3">
    <source>
        <dbReference type="ARBA" id="ARBA00022989"/>
    </source>
</evidence>
<evidence type="ECO:0000256" key="4">
    <source>
        <dbReference type="ARBA" id="ARBA00023136"/>
    </source>
</evidence>
<dbReference type="Gene3D" id="1.20.1720.10">
    <property type="entry name" value="Multidrug resistance protein D"/>
    <property type="match status" value="1"/>
</dbReference>
<feature type="transmembrane region" description="Helical" evidence="5">
    <location>
        <begin position="69"/>
        <end position="89"/>
    </location>
</feature>
<keyword evidence="7" id="KW-1185">Reference proteome</keyword>
<name>A0ABD0YD18_9HEMI</name>
<evidence type="ECO:0000313" key="7">
    <source>
        <dbReference type="Proteomes" id="UP001558652"/>
    </source>
</evidence>
<comment type="subcellular location">
    <subcellularLocation>
        <location evidence="1">Membrane</location>
        <topology evidence="1">Multi-pass membrane protein</topology>
    </subcellularLocation>
</comment>
<dbReference type="Proteomes" id="UP001558652">
    <property type="component" value="Unassembled WGS sequence"/>
</dbReference>